<dbReference type="PANTHER" id="PTHR45947:SF3">
    <property type="entry name" value="SULFOQUINOVOSYL TRANSFERASE SQD2"/>
    <property type="match status" value="1"/>
</dbReference>
<name>A0AAU7NQM2_9GAMM</name>
<dbReference type="EMBL" id="CP157743">
    <property type="protein sequence ID" value="XBS19001.1"/>
    <property type="molecule type" value="Genomic_DNA"/>
</dbReference>
<dbReference type="KEGG" id="mech:Q9L42_011510"/>
<reference evidence="2 3" key="1">
    <citation type="journal article" date="2024" name="Microbiology">
        <title>Methylomarinum rosea sp. nov., a novel halophilic methanotrophic bacterium from the hypersaline Lake Elton.</title>
        <authorList>
            <person name="Suleimanov R.Z."/>
            <person name="Oshkin I.Y."/>
            <person name="Danilova O.V."/>
            <person name="Suzina N.E."/>
            <person name="Dedysh S.N."/>
        </authorList>
    </citation>
    <scope>NUCLEOTIDE SEQUENCE [LARGE SCALE GENOMIC DNA]</scope>
    <source>
        <strain evidence="2 3">Ch1-1</strain>
    </source>
</reference>
<sequence>MKQPKTTPMNVYCLCKRYYTNKDLINDQFGRLFQLPLQLAQHGNQVTVDAIDYRNKFKTTLNASNVFFSTIPSTFTQLPKLIPRLYSGMRRAKPEIIIGSGDSHIGFLGLQMARRLNVPFVFDVYDYYPVFKGNRIPSMRAMFRSAVKNADLVICPSLSLQKILSQANPNTLLIENGVDRTLFAPGDMQQARTTLGLANDEKSALIGYFGSITPTRGPLLIEACRKLKQTMPRLRLVLAGRVTGTSIDEPWIDYLGELPQQSIPTLIQACDVVSVPYQDDTFNQMSGACKIAEYLACEKPVVATRVSGHEQIFKGTASSLCEPDPVDMARAIRSQLTDPQIASFPESLAWESIGRILHDSLIKLAP</sequence>
<keyword evidence="2" id="KW-0808">Transferase</keyword>
<evidence type="ECO:0000313" key="2">
    <source>
        <dbReference type="EMBL" id="XBS19001.1"/>
    </source>
</evidence>
<keyword evidence="3" id="KW-1185">Reference proteome</keyword>
<dbReference type="PANTHER" id="PTHR45947">
    <property type="entry name" value="SULFOQUINOVOSYL TRANSFERASE SQD2"/>
    <property type="match status" value="1"/>
</dbReference>
<dbReference type="Pfam" id="PF13692">
    <property type="entry name" value="Glyco_trans_1_4"/>
    <property type="match status" value="1"/>
</dbReference>
<dbReference type="InterPro" id="IPR028098">
    <property type="entry name" value="Glyco_trans_4-like_N"/>
</dbReference>
<keyword evidence="2" id="KW-0328">Glycosyltransferase</keyword>
<dbReference type="InterPro" id="IPR050194">
    <property type="entry name" value="Glycosyltransferase_grp1"/>
</dbReference>
<dbReference type="SUPFAM" id="SSF53756">
    <property type="entry name" value="UDP-Glycosyltransferase/glycogen phosphorylase"/>
    <property type="match status" value="1"/>
</dbReference>
<accession>A0AAU7NQM2</accession>
<dbReference type="AlphaFoldDB" id="A0AAU7NQM2"/>
<gene>
    <name evidence="2" type="ORF">Q9L42_011510</name>
</gene>
<dbReference type="Gene3D" id="3.40.50.2000">
    <property type="entry name" value="Glycogen Phosphorylase B"/>
    <property type="match status" value="2"/>
</dbReference>
<proteinExistence type="predicted"/>
<organism evidence="2 3">
    <name type="scientific">Methylomarinum roseum</name>
    <dbReference type="NCBI Taxonomy" id="3067653"/>
    <lineage>
        <taxon>Bacteria</taxon>
        <taxon>Pseudomonadati</taxon>
        <taxon>Pseudomonadota</taxon>
        <taxon>Gammaproteobacteria</taxon>
        <taxon>Methylococcales</taxon>
        <taxon>Methylococcaceae</taxon>
        <taxon>Methylomarinum</taxon>
    </lineage>
</organism>
<dbReference type="Pfam" id="PF13439">
    <property type="entry name" value="Glyco_transf_4"/>
    <property type="match status" value="1"/>
</dbReference>
<dbReference type="Proteomes" id="UP001225378">
    <property type="component" value="Chromosome"/>
</dbReference>
<evidence type="ECO:0000313" key="3">
    <source>
        <dbReference type="Proteomes" id="UP001225378"/>
    </source>
</evidence>
<dbReference type="GO" id="GO:0016757">
    <property type="term" value="F:glycosyltransferase activity"/>
    <property type="evidence" value="ECO:0007669"/>
    <property type="project" value="UniProtKB-KW"/>
</dbReference>
<evidence type="ECO:0000259" key="1">
    <source>
        <dbReference type="Pfam" id="PF13439"/>
    </source>
</evidence>
<dbReference type="EC" id="2.4.-.-" evidence="2"/>
<dbReference type="RefSeq" id="WP_305908258.1">
    <property type="nucleotide sequence ID" value="NZ_CP157743.1"/>
</dbReference>
<protein>
    <submittedName>
        <fullName evidence="2">Glycosyltransferase</fullName>
        <ecNumber evidence="2">2.4.-.-</ecNumber>
    </submittedName>
</protein>
<feature type="domain" description="Glycosyltransferase subfamily 4-like N-terminal" evidence="1">
    <location>
        <begin position="38"/>
        <end position="180"/>
    </location>
</feature>